<keyword evidence="5" id="KW-0597">Phosphoprotein</keyword>
<evidence type="ECO:0000256" key="21">
    <source>
        <dbReference type="SAM" id="SignalP"/>
    </source>
</evidence>
<name>A0AAV2NFM2_9HYME</name>
<feature type="domain" description="Protein kinase" evidence="22">
    <location>
        <begin position="499"/>
        <end position="757"/>
    </location>
</feature>
<keyword evidence="10" id="KW-0418">Kinase</keyword>
<evidence type="ECO:0000256" key="11">
    <source>
        <dbReference type="ARBA" id="ARBA00022801"/>
    </source>
</evidence>
<evidence type="ECO:0000256" key="1">
    <source>
        <dbReference type="ARBA" id="ARBA00001946"/>
    </source>
</evidence>
<evidence type="ECO:0000256" key="7">
    <source>
        <dbReference type="ARBA" id="ARBA00022692"/>
    </source>
</evidence>
<evidence type="ECO:0000256" key="19">
    <source>
        <dbReference type="SAM" id="MobiDB-lite"/>
    </source>
</evidence>
<dbReference type="EMBL" id="OZ034837">
    <property type="protein sequence ID" value="CAL1678327.1"/>
    <property type="molecule type" value="Genomic_DNA"/>
</dbReference>
<dbReference type="SUPFAM" id="SSF56112">
    <property type="entry name" value="Protein kinase-like (PK-like)"/>
    <property type="match status" value="1"/>
</dbReference>
<dbReference type="GO" id="GO:0080090">
    <property type="term" value="P:regulation of primary metabolic process"/>
    <property type="evidence" value="ECO:0007669"/>
    <property type="project" value="UniProtKB-ARBA"/>
</dbReference>
<evidence type="ECO:0000256" key="13">
    <source>
        <dbReference type="ARBA" id="ARBA00022840"/>
    </source>
</evidence>
<dbReference type="FunFam" id="3.30.200.20:FF:000077">
    <property type="entry name" value="Putative Serine/threonine-protein kinase/endoribonuclease IRE1"/>
    <property type="match status" value="1"/>
</dbReference>
<dbReference type="PROSITE" id="PS00108">
    <property type="entry name" value="PROTEIN_KINASE_ST"/>
    <property type="match status" value="1"/>
</dbReference>
<keyword evidence="13" id="KW-0067">ATP-binding</keyword>
<keyword evidence="25" id="KW-1185">Reference proteome</keyword>
<evidence type="ECO:0000259" key="22">
    <source>
        <dbReference type="PROSITE" id="PS50011"/>
    </source>
</evidence>
<evidence type="ECO:0000259" key="23">
    <source>
        <dbReference type="PROSITE" id="PS51392"/>
    </source>
</evidence>
<evidence type="ECO:0000256" key="8">
    <source>
        <dbReference type="ARBA" id="ARBA00022729"/>
    </source>
</evidence>
<evidence type="ECO:0000256" key="4">
    <source>
        <dbReference type="ARBA" id="ARBA00022527"/>
    </source>
</evidence>
<feature type="signal peptide" evidence="21">
    <location>
        <begin position="1"/>
        <end position="25"/>
    </location>
</feature>
<organism evidence="24 25">
    <name type="scientific">Lasius platythorax</name>
    <dbReference type="NCBI Taxonomy" id="488582"/>
    <lineage>
        <taxon>Eukaryota</taxon>
        <taxon>Metazoa</taxon>
        <taxon>Ecdysozoa</taxon>
        <taxon>Arthropoda</taxon>
        <taxon>Hexapoda</taxon>
        <taxon>Insecta</taxon>
        <taxon>Pterygota</taxon>
        <taxon>Neoptera</taxon>
        <taxon>Endopterygota</taxon>
        <taxon>Hymenoptera</taxon>
        <taxon>Apocrita</taxon>
        <taxon>Aculeata</taxon>
        <taxon>Formicoidea</taxon>
        <taxon>Formicidae</taxon>
        <taxon>Formicinae</taxon>
        <taxon>Lasius</taxon>
        <taxon>Lasius</taxon>
    </lineage>
</organism>
<evidence type="ECO:0000256" key="14">
    <source>
        <dbReference type="ARBA" id="ARBA00022989"/>
    </source>
</evidence>
<keyword evidence="11" id="KW-0378">Hydrolase</keyword>
<reference evidence="24" key="1">
    <citation type="submission" date="2024-04" db="EMBL/GenBank/DDBJ databases">
        <authorList>
            <consortium name="Molecular Ecology Group"/>
        </authorList>
    </citation>
    <scope>NUCLEOTIDE SEQUENCE</scope>
</reference>
<dbReference type="InterPro" id="IPR045133">
    <property type="entry name" value="IRE1/2-like"/>
</dbReference>
<evidence type="ECO:0000256" key="2">
    <source>
        <dbReference type="ARBA" id="ARBA00004115"/>
    </source>
</evidence>
<keyword evidence="8 21" id="KW-0732">Signal</keyword>
<keyword evidence="7 20" id="KW-0812">Transmembrane</keyword>
<dbReference type="GO" id="GO:0006397">
    <property type="term" value="P:mRNA processing"/>
    <property type="evidence" value="ECO:0007669"/>
    <property type="project" value="InterPro"/>
</dbReference>
<evidence type="ECO:0000256" key="17">
    <source>
        <dbReference type="ARBA" id="ARBA00047899"/>
    </source>
</evidence>
<dbReference type="Pfam" id="PF00069">
    <property type="entry name" value="Pkinase"/>
    <property type="match status" value="1"/>
</dbReference>
<feature type="compositionally biased region" description="Basic residues" evidence="19">
    <location>
        <begin position="933"/>
        <end position="944"/>
    </location>
</feature>
<dbReference type="Gene3D" id="1.10.510.10">
    <property type="entry name" value="Transferase(Phosphotransferase) domain 1"/>
    <property type="match status" value="1"/>
</dbReference>
<dbReference type="GO" id="GO:0010468">
    <property type="term" value="P:regulation of gene expression"/>
    <property type="evidence" value="ECO:0007669"/>
    <property type="project" value="UniProtKB-ARBA"/>
</dbReference>
<dbReference type="GO" id="GO:0016787">
    <property type="term" value="F:hydrolase activity"/>
    <property type="evidence" value="ECO:0007669"/>
    <property type="project" value="UniProtKB-KW"/>
</dbReference>
<dbReference type="GO" id="GO:0005524">
    <property type="term" value="F:ATP binding"/>
    <property type="evidence" value="ECO:0007669"/>
    <property type="project" value="UniProtKB-KW"/>
</dbReference>
<proteinExistence type="predicted"/>
<dbReference type="SMART" id="SM00580">
    <property type="entry name" value="PUG"/>
    <property type="match status" value="1"/>
</dbReference>
<gene>
    <name evidence="24" type="ORF">LPLAT_LOCUS4207</name>
</gene>
<dbReference type="CDD" id="cd13982">
    <property type="entry name" value="STKc_IRE1"/>
    <property type="match status" value="1"/>
</dbReference>
<evidence type="ECO:0000256" key="16">
    <source>
        <dbReference type="ARBA" id="ARBA00023268"/>
    </source>
</evidence>
<comment type="catalytic activity">
    <reaction evidence="17">
        <text>L-threonyl-[protein] + ATP = O-phospho-L-threonyl-[protein] + ADP + H(+)</text>
        <dbReference type="Rhea" id="RHEA:46608"/>
        <dbReference type="Rhea" id="RHEA-COMP:11060"/>
        <dbReference type="Rhea" id="RHEA-COMP:11605"/>
        <dbReference type="ChEBI" id="CHEBI:15378"/>
        <dbReference type="ChEBI" id="CHEBI:30013"/>
        <dbReference type="ChEBI" id="CHEBI:30616"/>
        <dbReference type="ChEBI" id="CHEBI:61977"/>
        <dbReference type="ChEBI" id="CHEBI:456216"/>
        <dbReference type="EC" id="2.7.11.1"/>
    </reaction>
</comment>
<keyword evidence="4" id="KW-0723">Serine/threonine-protein kinase</keyword>
<keyword evidence="6" id="KW-0808">Transferase</keyword>
<feature type="chain" id="PRO_5043629212" description="non-specific serine/threonine protein kinase" evidence="21">
    <location>
        <begin position="26"/>
        <end position="959"/>
    </location>
</feature>
<feature type="domain" description="KEN" evidence="23">
    <location>
        <begin position="760"/>
        <end position="888"/>
    </location>
</feature>
<dbReference type="GO" id="GO:0036498">
    <property type="term" value="P:IRE1-mediated unfolded protein response"/>
    <property type="evidence" value="ECO:0007669"/>
    <property type="project" value="TreeGrafter"/>
</dbReference>
<dbReference type="PROSITE" id="PS51392">
    <property type="entry name" value="KEN"/>
    <property type="match status" value="1"/>
</dbReference>
<feature type="region of interest" description="Disordered" evidence="19">
    <location>
        <begin position="921"/>
        <end position="959"/>
    </location>
</feature>
<dbReference type="InterPro" id="IPR010513">
    <property type="entry name" value="KEN_dom"/>
</dbReference>
<evidence type="ECO:0000256" key="18">
    <source>
        <dbReference type="ARBA" id="ARBA00048679"/>
    </source>
</evidence>
<dbReference type="InterPro" id="IPR011009">
    <property type="entry name" value="Kinase-like_dom_sf"/>
</dbReference>
<dbReference type="PANTHER" id="PTHR13954:SF6">
    <property type="entry name" value="NON-SPECIFIC SERINE_THREONINE PROTEIN KINASE"/>
    <property type="match status" value="1"/>
</dbReference>
<keyword evidence="15 20" id="KW-0472">Membrane</keyword>
<dbReference type="EC" id="2.7.11.1" evidence="3"/>
<dbReference type="FunFam" id="1.20.1440.180:FF:000001">
    <property type="entry name" value="Serine/threonine-protein kinase/endoribonuclease IRE1"/>
    <property type="match status" value="1"/>
</dbReference>
<dbReference type="Gene3D" id="2.130.10.10">
    <property type="entry name" value="YVTN repeat-like/Quinoprotein amine dehydrogenase"/>
    <property type="match status" value="1"/>
</dbReference>
<dbReference type="SMART" id="SM00564">
    <property type="entry name" value="PQQ"/>
    <property type="match status" value="4"/>
</dbReference>
<dbReference type="InterPro" id="IPR015943">
    <property type="entry name" value="WD40/YVTN_repeat-like_dom_sf"/>
</dbReference>
<evidence type="ECO:0000256" key="12">
    <source>
        <dbReference type="ARBA" id="ARBA00022824"/>
    </source>
</evidence>
<dbReference type="InterPro" id="IPR038357">
    <property type="entry name" value="KEN_sf"/>
</dbReference>
<keyword evidence="16" id="KW-0511">Multifunctional enzyme</keyword>
<dbReference type="Gene3D" id="1.20.1440.180">
    <property type="entry name" value="KEN domain"/>
    <property type="match status" value="1"/>
</dbReference>
<comment type="catalytic activity">
    <reaction evidence="18">
        <text>L-seryl-[protein] + ATP = O-phospho-L-seryl-[protein] + ADP + H(+)</text>
        <dbReference type="Rhea" id="RHEA:17989"/>
        <dbReference type="Rhea" id="RHEA-COMP:9863"/>
        <dbReference type="Rhea" id="RHEA-COMP:11604"/>
        <dbReference type="ChEBI" id="CHEBI:15378"/>
        <dbReference type="ChEBI" id="CHEBI:29999"/>
        <dbReference type="ChEBI" id="CHEBI:30616"/>
        <dbReference type="ChEBI" id="CHEBI:83421"/>
        <dbReference type="ChEBI" id="CHEBI:456216"/>
        <dbReference type="EC" id="2.7.11.1"/>
    </reaction>
</comment>
<evidence type="ECO:0000256" key="20">
    <source>
        <dbReference type="SAM" id="Phobius"/>
    </source>
</evidence>
<evidence type="ECO:0000256" key="9">
    <source>
        <dbReference type="ARBA" id="ARBA00022741"/>
    </source>
</evidence>
<comment type="cofactor">
    <cofactor evidence="1">
        <name>Mg(2+)</name>
        <dbReference type="ChEBI" id="CHEBI:18420"/>
    </cofactor>
</comment>
<dbReference type="InterPro" id="IPR011047">
    <property type="entry name" value="Quinoprotein_ADH-like_sf"/>
</dbReference>
<dbReference type="AlphaFoldDB" id="A0AAV2NFM2"/>
<dbReference type="SUPFAM" id="SSF50998">
    <property type="entry name" value="Quinoprotein alcohol dehydrogenase-like"/>
    <property type="match status" value="1"/>
</dbReference>
<dbReference type="Pfam" id="PF06479">
    <property type="entry name" value="Ribonuc_2-5A"/>
    <property type="match status" value="1"/>
</dbReference>
<dbReference type="InterPro" id="IPR018391">
    <property type="entry name" value="PQQ_b-propeller_rpt"/>
</dbReference>
<accession>A0AAV2NFM2</accession>
<comment type="subcellular location">
    <subcellularLocation>
        <location evidence="2">Endoplasmic reticulum membrane</location>
        <topology evidence="2">Single-pass type I membrane protein</topology>
    </subcellularLocation>
</comment>
<keyword evidence="12" id="KW-0256">Endoplasmic reticulum</keyword>
<feature type="transmembrane region" description="Helical" evidence="20">
    <location>
        <begin position="431"/>
        <end position="450"/>
    </location>
</feature>
<dbReference type="InterPro" id="IPR000719">
    <property type="entry name" value="Prot_kinase_dom"/>
</dbReference>
<evidence type="ECO:0000313" key="24">
    <source>
        <dbReference type="EMBL" id="CAL1678327.1"/>
    </source>
</evidence>
<sequence length="959" mass="109108">MQGWMRFIQLTMLVILALTFAFIAGQPLDSLNTELVAEQDDTLVFFTLEGSFIGVSQQSGEIRWQHNDEPVIKVPFNLSEPEVPIFLPDPRDGSLYLFCRDSEELKKLPFTIPELVANSPCRSSDGILYTGRKIDTWFSIDPTTGIRELLSFNNVKNICPLEMQNAIFVGRTEYNIIMVDSKRKDRKWSLTFNGYSAAEMEPDVTNNYDLLHVTASSTGRVVTLDRRSSRVLWKLDLKSPVIAMYTVTKDGLLTIPFTSVADSFLERLAMEPSNNYQLFTTVFVGKHQHGPYALPSLVDSLTMVSSNIGHVLLEGPLLTSHINEINHNKLPLPGDYVLYIDTDNNDYQTVEHMKKNMLGYKSQSQLLQITGRSDPIILEALNATEMKLSIAAQSNISNNTLQSESNQNLQRIILDMYSMSKVWINQQENSGIILVLIIFAGCVIAAWYLYMVRNKEQSQQLSQISRESSRTSYSGRSGNSIIMAEDIGEGLVKAGKIIFDTGQILGKGCEGTFVFKGEFDGRAVAVKRLLPDCFTFADREVALLRESDAHANVVRYFCTEQDRMFRYIALELAEATLQDYVTGKYNRGKIYMKNILHQATSGLAHLHFLDIVHRDIKPHNVLLSVPGPRGEVRAMISDFGLCKKLQLGRVSFSRRSGITGTDGWIAPEMLNGERTTCAVDIFSLGCVFYYVLSDGKHPFGDPLRRQANILCGESNLTALQGISSSDRELALLLIKAMICNNPAERPPASAICNYPIFWNSGEILSFFQDISDRVEKDQLNSPALVALETCSERVIRDDWRSHIDLEVATDLRKYRSYRGDSVRDLLRALRNKKHHYRELSPEAQKSLGEIPGKFTEYWLARFPCLLCHVWCAMQSFRDESSLKQYYHSQYIFESDYEEQQLSQIIHLERYSNVLSTPTKVRQRDKVDWSPNRMKYRGQRRKQEKRKQEEPSPWILQSPN</sequence>
<dbReference type="PANTHER" id="PTHR13954">
    <property type="entry name" value="IRE1-RELATED"/>
    <property type="match status" value="1"/>
</dbReference>
<dbReference type="GO" id="GO:0004521">
    <property type="term" value="F:RNA endonuclease activity"/>
    <property type="evidence" value="ECO:0007669"/>
    <property type="project" value="InterPro"/>
</dbReference>
<dbReference type="GO" id="GO:0051082">
    <property type="term" value="F:unfolded protein binding"/>
    <property type="evidence" value="ECO:0007669"/>
    <property type="project" value="TreeGrafter"/>
</dbReference>
<keyword evidence="9" id="KW-0547">Nucleotide-binding</keyword>
<dbReference type="GO" id="GO:1990604">
    <property type="term" value="C:IRE1-TRAF2-ASK1 complex"/>
    <property type="evidence" value="ECO:0007669"/>
    <property type="project" value="TreeGrafter"/>
</dbReference>
<dbReference type="GO" id="GO:0070059">
    <property type="term" value="P:intrinsic apoptotic signaling pathway in response to endoplasmic reticulum stress"/>
    <property type="evidence" value="ECO:0007669"/>
    <property type="project" value="TreeGrafter"/>
</dbReference>
<protein>
    <recommendedName>
        <fullName evidence="3">non-specific serine/threonine protein kinase</fullName>
        <ecNumber evidence="3">2.7.11.1</ecNumber>
    </recommendedName>
</protein>
<dbReference type="InterPro" id="IPR008271">
    <property type="entry name" value="Ser/Thr_kinase_AS"/>
</dbReference>
<dbReference type="Proteomes" id="UP001497644">
    <property type="component" value="Chromosome 14"/>
</dbReference>
<evidence type="ECO:0000256" key="5">
    <source>
        <dbReference type="ARBA" id="ARBA00022553"/>
    </source>
</evidence>
<evidence type="ECO:0000256" key="15">
    <source>
        <dbReference type="ARBA" id="ARBA00023136"/>
    </source>
</evidence>
<keyword evidence="14 20" id="KW-1133">Transmembrane helix</keyword>
<dbReference type="Gene3D" id="3.30.200.20">
    <property type="entry name" value="Phosphorylase Kinase, domain 1"/>
    <property type="match status" value="1"/>
</dbReference>
<dbReference type="PROSITE" id="PS50011">
    <property type="entry name" value="PROTEIN_KINASE_DOM"/>
    <property type="match status" value="1"/>
</dbReference>
<dbReference type="CDD" id="cd10422">
    <property type="entry name" value="RNase_Ire1"/>
    <property type="match status" value="1"/>
</dbReference>
<evidence type="ECO:0000256" key="6">
    <source>
        <dbReference type="ARBA" id="ARBA00022679"/>
    </source>
</evidence>
<evidence type="ECO:0000313" key="25">
    <source>
        <dbReference type="Proteomes" id="UP001497644"/>
    </source>
</evidence>
<dbReference type="SMART" id="SM00220">
    <property type="entry name" value="S_TKc"/>
    <property type="match status" value="1"/>
</dbReference>
<dbReference type="GO" id="GO:0004674">
    <property type="term" value="F:protein serine/threonine kinase activity"/>
    <property type="evidence" value="ECO:0007669"/>
    <property type="project" value="UniProtKB-KW"/>
</dbReference>
<dbReference type="CDD" id="cd09769">
    <property type="entry name" value="Luminal_IRE1"/>
    <property type="match status" value="1"/>
</dbReference>
<evidence type="ECO:0000256" key="10">
    <source>
        <dbReference type="ARBA" id="ARBA00022777"/>
    </source>
</evidence>
<evidence type="ECO:0000256" key="3">
    <source>
        <dbReference type="ARBA" id="ARBA00012513"/>
    </source>
</evidence>